<dbReference type="GO" id="GO:0005829">
    <property type="term" value="C:cytosol"/>
    <property type="evidence" value="ECO:0007669"/>
    <property type="project" value="TreeGrafter"/>
</dbReference>
<evidence type="ECO:0000259" key="9">
    <source>
        <dbReference type="PROSITE" id="PS51755"/>
    </source>
</evidence>
<dbReference type="PANTHER" id="PTHR48111:SF54">
    <property type="entry name" value="STAGE 0 SPORULATION PROTEIN A HOMOLOG"/>
    <property type="match status" value="1"/>
</dbReference>
<evidence type="ECO:0000256" key="7">
    <source>
        <dbReference type="PROSITE-ProRule" id="PRU01091"/>
    </source>
</evidence>
<dbReference type="InterPro" id="IPR001789">
    <property type="entry name" value="Sig_transdc_resp-reg_receiver"/>
</dbReference>
<dbReference type="Gene3D" id="1.10.10.10">
    <property type="entry name" value="Winged helix-like DNA-binding domain superfamily/Winged helix DNA-binding domain"/>
    <property type="match status" value="1"/>
</dbReference>
<dbReference type="InterPro" id="IPR036388">
    <property type="entry name" value="WH-like_DNA-bd_sf"/>
</dbReference>
<dbReference type="PROSITE" id="PS50110">
    <property type="entry name" value="RESPONSE_REGULATORY"/>
    <property type="match status" value="1"/>
</dbReference>
<dbReference type="PANTHER" id="PTHR48111">
    <property type="entry name" value="REGULATOR OF RPOS"/>
    <property type="match status" value="1"/>
</dbReference>
<dbReference type="RefSeq" id="WP_036833386.1">
    <property type="nucleotide sequence ID" value="NZ_AVPG01000006.1"/>
</dbReference>
<dbReference type="GO" id="GO:0006355">
    <property type="term" value="P:regulation of DNA-templated transcription"/>
    <property type="evidence" value="ECO:0007669"/>
    <property type="project" value="InterPro"/>
</dbReference>
<evidence type="ECO:0000313" key="10">
    <source>
        <dbReference type="EMBL" id="KGX87593.1"/>
    </source>
</evidence>
<feature type="domain" description="OmpR/PhoB-type" evidence="9">
    <location>
        <begin position="125"/>
        <end position="224"/>
    </location>
</feature>
<keyword evidence="4 7" id="KW-0238">DNA-binding</keyword>
<dbReference type="SMART" id="SM00862">
    <property type="entry name" value="Trans_reg_C"/>
    <property type="match status" value="1"/>
</dbReference>
<dbReference type="InterPro" id="IPR039420">
    <property type="entry name" value="WalR-like"/>
</dbReference>
<dbReference type="FunFam" id="3.40.50.2300:FF:000001">
    <property type="entry name" value="DNA-binding response regulator PhoB"/>
    <property type="match status" value="1"/>
</dbReference>
<evidence type="ECO:0000256" key="4">
    <source>
        <dbReference type="ARBA" id="ARBA00023125"/>
    </source>
</evidence>
<dbReference type="Gene3D" id="6.10.250.690">
    <property type="match status" value="1"/>
</dbReference>
<dbReference type="eggNOG" id="COG0745">
    <property type="taxonomic scope" value="Bacteria"/>
</dbReference>
<dbReference type="Gene3D" id="3.40.50.2300">
    <property type="match status" value="1"/>
</dbReference>
<feature type="domain" description="Response regulatory" evidence="8">
    <location>
        <begin position="3"/>
        <end position="117"/>
    </location>
</feature>
<dbReference type="CDD" id="cd00383">
    <property type="entry name" value="trans_reg_C"/>
    <property type="match status" value="1"/>
</dbReference>
<dbReference type="Pfam" id="PF00486">
    <property type="entry name" value="Trans_reg_C"/>
    <property type="match status" value="1"/>
</dbReference>
<dbReference type="STRING" id="1385512.N784_15205"/>
<dbReference type="CDD" id="cd17574">
    <property type="entry name" value="REC_OmpR"/>
    <property type="match status" value="1"/>
</dbReference>
<evidence type="ECO:0000256" key="3">
    <source>
        <dbReference type="ARBA" id="ARBA00023015"/>
    </source>
</evidence>
<dbReference type="GO" id="GO:0032993">
    <property type="term" value="C:protein-DNA complex"/>
    <property type="evidence" value="ECO:0007669"/>
    <property type="project" value="TreeGrafter"/>
</dbReference>
<evidence type="ECO:0000313" key="11">
    <source>
        <dbReference type="Proteomes" id="UP000030401"/>
    </source>
</evidence>
<feature type="modified residue" description="4-aspartylphosphate" evidence="6">
    <location>
        <position position="52"/>
    </location>
</feature>
<reference evidence="10 11" key="1">
    <citation type="submission" date="2013-08" db="EMBL/GenBank/DDBJ databases">
        <authorList>
            <person name="Huang J."/>
            <person name="Wang G."/>
        </authorList>
    </citation>
    <scope>NUCLEOTIDE SEQUENCE [LARGE SCALE GENOMIC DNA]</scope>
    <source>
        <strain evidence="10 11">JSM 072002</strain>
    </source>
</reference>
<sequence>MAQVLVVEDELSIRSFIQLNLRKAGYIVTEATTGEEALDLFNRHTYDVVLLDIMLPGIDGMSVCEQIRKQNNHVGIIMLTAKSQEEDKIYGLSVGADDYIPKPFSPNELIARMTALLRRILPEEEEHITSGPFTLNITNREVWKHDHRIEVTPTEFQLLYELIRQPKHSISRQLLMDKVWGTTYVGDPKIVDVNIRRLRRKIENDSSKPNFIITSWGKGYEWRATDL</sequence>
<keyword evidence="3" id="KW-0805">Transcription regulation</keyword>
<feature type="DNA-binding region" description="OmpR/PhoB-type" evidence="7">
    <location>
        <begin position="125"/>
        <end position="224"/>
    </location>
</feature>
<evidence type="ECO:0000256" key="6">
    <source>
        <dbReference type="PROSITE-ProRule" id="PRU00169"/>
    </source>
</evidence>
<name>A0A0A5G8U1_9BACI</name>
<evidence type="ECO:0000256" key="2">
    <source>
        <dbReference type="ARBA" id="ARBA00023012"/>
    </source>
</evidence>
<protein>
    <submittedName>
        <fullName evidence="10">PhoP family transcriptional regulator</fullName>
    </submittedName>
</protein>
<evidence type="ECO:0000256" key="5">
    <source>
        <dbReference type="ARBA" id="ARBA00023163"/>
    </source>
</evidence>
<dbReference type="GO" id="GO:0000976">
    <property type="term" value="F:transcription cis-regulatory region binding"/>
    <property type="evidence" value="ECO:0007669"/>
    <property type="project" value="TreeGrafter"/>
</dbReference>
<keyword evidence="1 6" id="KW-0597">Phosphoprotein</keyword>
<dbReference type="EMBL" id="AVPG01000006">
    <property type="protein sequence ID" value="KGX87593.1"/>
    <property type="molecule type" value="Genomic_DNA"/>
</dbReference>
<dbReference type="OrthoDB" id="9790442at2"/>
<comment type="caution">
    <text evidence="10">The sequence shown here is derived from an EMBL/GenBank/DDBJ whole genome shotgun (WGS) entry which is preliminary data.</text>
</comment>
<dbReference type="InterPro" id="IPR011006">
    <property type="entry name" value="CheY-like_superfamily"/>
</dbReference>
<keyword evidence="11" id="KW-1185">Reference proteome</keyword>
<dbReference type="InterPro" id="IPR001867">
    <property type="entry name" value="OmpR/PhoB-type_DNA-bd"/>
</dbReference>
<dbReference type="SMART" id="SM00448">
    <property type="entry name" value="REC"/>
    <property type="match status" value="1"/>
</dbReference>
<dbReference type="SUPFAM" id="SSF52172">
    <property type="entry name" value="CheY-like"/>
    <property type="match status" value="1"/>
</dbReference>
<dbReference type="GO" id="GO:0000156">
    <property type="term" value="F:phosphorelay response regulator activity"/>
    <property type="evidence" value="ECO:0007669"/>
    <property type="project" value="TreeGrafter"/>
</dbReference>
<keyword evidence="2" id="KW-0902">Two-component regulatory system</keyword>
<keyword evidence="5" id="KW-0804">Transcription</keyword>
<proteinExistence type="predicted"/>
<organism evidence="10 11">
    <name type="scientific">Pontibacillus litoralis JSM 072002</name>
    <dbReference type="NCBI Taxonomy" id="1385512"/>
    <lineage>
        <taxon>Bacteria</taxon>
        <taxon>Bacillati</taxon>
        <taxon>Bacillota</taxon>
        <taxon>Bacilli</taxon>
        <taxon>Bacillales</taxon>
        <taxon>Bacillaceae</taxon>
        <taxon>Pontibacillus</taxon>
    </lineage>
</organism>
<evidence type="ECO:0000259" key="8">
    <source>
        <dbReference type="PROSITE" id="PS50110"/>
    </source>
</evidence>
<dbReference type="Pfam" id="PF00072">
    <property type="entry name" value="Response_reg"/>
    <property type="match status" value="1"/>
</dbReference>
<gene>
    <name evidence="10" type="ORF">N784_15205</name>
</gene>
<dbReference type="AlphaFoldDB" id="A0A0A5G8U1"/>
<evidence type="ECO:0000256" key="1">
    <source>
        <dbReference type="ARBA" id="ARBA00022553"/>
    </source>
</evidence>
<dbReference type="PROSITE" id="PS51755">
    <property type="entry name" value="OMPR_PHOB"/>
    <property type="match status" value="1"/>
</dbReference>
<dbReference type="Proteomes" id="UP000030401">
    <property type="component" value="Unassembled WGS sequence"/>
</dbReference>
<accession>A0A0A5G8U1</accession>